<dbReference type="AlphaFoldDB" id="A0A1W2BWV7"/>
<dbReference type="EMBL" id="FWXI01000008">
    <property type="protein sequence ID" value="SMC77082.1"/>
    <property type="molecule type" value="Genomic_DNA"/>
</dbReference>
<reference evidence="2 3" key="1">
    <citation type="submission" date="2017-04" db="EMBL/GenBank/DDBJ databases">
        <authorList>
            <person name="Afonso C.L."/>
            <person name="Miller P.J."/>
            <person name="Scott M.A."/>
            <person name="Spackman E."/>
            <person name="Goraichik I."/>
            <person name="Dimitrov K.M."/>
            <person name="Suarez D.L."/>
            <person name="Swayne D.E."/>
        </authorList>
    </citation>
    <scope>NUCLEOTIDE SEQUENCE [LARGE SCALE GENOMIC DNA]</scope>
    <source>
        <strain evidence="2 3">DSM 5090</strain>
    </source>
</reference>
<protein>
    <submittedName>
        <fullName evidence="2">L-lactate dehydrogenase complex protein LldE</fullName>
    </submittedName>
</protein>
<feature type="domain" description="Cysteine-rich" evidence="1">
    <location>
        <begin position="5"/>
        <end position="84"/>
    </location>
</feature>
<feature type="domain" description="Cysteine-rich" evidence="1">
    <location>
        <begin position="132"/>
        <end position="216"/>
    </location>
</feature>
<dbReference type="GO" id="GO:0016491">
    <property type="term" value="F:oxidoreductase activity"/>
    <property type="evidence" value="ECO:0007669"/>
    <property type="project" value="UniProtKB-ARBA"/>
</dbReference>
<dbReference type="RefSeq" id="WP_084575904.1">
    <property type="nucleotide sequence ID" value="NZ_CP155572.1"/>
</dbReference>
<proteinExistence type="predicted"/>
<name>A0A1W2BWV7_9FIRM</name>
<dbReference type="InterPro" id="IPR004017">
    <property type="entry name" value="Cys_rich_dom"/>
</dbReference>
<evidence type="ECO:0000259" key="1">
    <source>
        <dbReference type="Pfam" id="PF02754"/>
    </source>
</evidence>
<dbReference type="PANTHER" id="PTHR30296:SF0">
    <property type="entry name" value="LACTATE UTILIZATION PROTEIN A"/>
    <property type="match status" value="1"/>
</dbReference>
<dbReference type="PANTHER" id="PTHR30296">
    <property type="entry name" value="UNCHARACTERIZED PROTEIN YKGE"/>
    <property type="match status" value="1"/>
</dbReference>
<dbReference type="GO" id="GO:0005829">
    <property type="term" value="C:cytosol"/>
    <property type="evidence" value="ECO:0007669"/>
    <property type="project" value="TreeGrafter"/>
</dbReference>
<dbReference type="OrthoDB" id="9770306at2"/>
<dbReference type="Proteomes" id="UP000192738">
    <property type="component" value="Unassembled WGS sequence"/>
</dbReference>
<dbReference type="STRING" id="112901.SAMN04488500_108212"/>
<organism evidence="2 3">
    <name type="scientific">Sporomusa malonica</name>
    <dbReference type="NCBI Taxonomy" id="112901"/>
    <lineage>
        <taxon>Bacteria</taxon>
        <taxon>Bacillati</taxon>
        <taxon>Bacillota</taxon>
        <taxon>Negativicutes</taxon>
        <taxon>Selenomonadales</taxon>
        <taxon>Sporomusaceae</taxon>
        <taxon>Sporomusa</taxon>
    </lineage>
</organism>
<sequence length="242" mass="27378">MKASIFITCICDSMYPHVGESMVRVLERLGVTLDFPPEQTCCGQPALSSGYWDYAKPVAETMLTAFKNSEYVVAPAGSCITAIKEYYPVLFEKDPDQYRQAKELIGKLYEFSEFVVKVLKKEDLGARFSHRVTYHSSCHARRFLNTDEYVHALLKNVREIDYVQLPHEEACCGFGGTFSVKLPEISEAMVDEKVRNILETKADVLIGTDLSCLMNITGRLQKQKANVRVMHVAELLDEGMRT</sequence>
<accession>A0A1W2BWV7</accession>
<gene>
    <name evidence="2" type="ORF">SAMN04488500_108212</name>
</gene>
<evidence type="ECO:0000313" key="3">
    <source>
        <dbReference type="Proteomes" id="UP000192738"/>
    </source>
</evidence>
<evidence type="ECO:0000313" key="2">
    <source>
        <dbReference type="EMBL" id="SMC77082.1"/>
    </source>
</evidence>
<dbReference type="Pfam" id="PF02754">
    <property type="entry name" value="CCG"/>
    <property type="match status" value="2"/>
</dbReference>
<keyword evidence="3" id="KW-1185">Reference proteome</keyword>